<dbReference type="GeneID" id="97549516"/>
<evidence type="ECO:0000313" key="3">
    <source>
        <dbReference type="EMBL" id="PWR74150.1"/>
    </source>
</evidence>
<gene>
    <name evidence="3" type="ORF">DK846_03060</name>
</gene>
<dbReference type="RefSeq" id="WP_109967429.1">
    <property type="nucleotide sequence ID" value="NZ_CP176093.1"/>
</dbReference>
<protein>
    <recommendedName>
        <fullName evidence="2">UPF0235 protein DK846_03060</fullName>
    </recommendedName>
</protein>
<dbReference type="HAMAP" id="MF_00634">
    <property type="entry name" value="UPF0235"/>
    <property type="match status" value="1"/>
</dbReference>
<dbReference type="InterPro" id="IPR003746">
    <property type="entry name" value="DUF167"/>
</dbReference>
<comment type="caution">
    <text evidence="3">The sequence shown here is derived from an EMBL/GenBank/DDBJ whole genome shotgun (WGS) entry which is preliminary data.</text>
</comment>
<organism evidence="3 4">
    <name type="scientific">Methanospirillum lacunae</name>
    <dbReference type="NCBI Taxonomy" id="668570"/>
    <lineage>
        <taxon>Archaea</taxon>
        <taxon>Methanobacteriati</taxon>
        <taxon>Methanobacteriota</taxon>
        <taxon>Stenosarchaea group</taxon>
        <taxon>Methanomicrobia</taxon>
        <taxon>Methanomicrobiales</taxon>
        <taxon>Methanospirillaceae</taxon>
        <taxon>Methanospirillum</taxon>
    </lineage>
</organism>
<dbReference type="SMART" id="SM01152">
    <property type="entry name" value="DUF167"/>
    <property type="match status" value="1"/>
</dbReference>
<evidence type="ECO:0000256" key="1">
    <source>
        <dbReference type="ARBA" id="ARBA00010364"/>
    </source>
</evidence>
<evidence type="ECO:0000313" key="4">
    <source>
        <dbReference type="Proteomes" id="UP000245657"/>
    </source>
</evidence>
<proteinExistence type="inferred from homology"/>
<dbReference type="GO" id="GO:0005737">
    <property type="term" value="C:cytoplasm"/>
    <property type="evidence" value="ECO:0007669"/>
    <property type="project" value="TreeGrafter"/>
</dbReference>
<dbReference type="Proteomes" id="UP000245657">
    <property type="component" value="Unassembled WGS sequence"/>
</dbReference>
<dbReference type="EMBL" id="QGMY01000002">
    <property type="protein sequence ID" value="PWR74150.1"/>
    <property type="molecule type" value="Genomic_DNA"/>
</dbReference>
<name>A0A2V2N6D0_9EURY</name>
<evidence type="ECO:0000256" key="2">
    <source>
        <dbReference type="HAMAP-Rule" id="MF_00634"/>
    </source>
</evidence>
<reference evidence="3 4" key="1">
    <citation type="submission" date="2018-05" db="EMBL/GenBank/DDBJ databases">
        <title>Draft genome of Methanospirillum lacunae Ki8-1.</title>
        <authorList>
            <person name="Dueholm M.S."/>
            <person name="Nielsen P.H."/>
            <person name="Bakmann L.F."/>
            <person name="Otzen D.E."/>
        </authorList>
    </citation>
    <scope>NUCLEOTIDE SEQUENCE [LARGE SCALE GENOMIC DNA]</scope>
    <source>
        <strain evidence="3 4">Ki8-1</strain>
    </source>
</reference>
<dbReference type="OrthoDB" id="53248at2157"/>
<dbReference type="Pfam" id="PF02594">
    <property type="entry name" value="DUF167"/>
    <property type="match status" value="1"/>
</dbReference>
<dbReference type="PANTHER" id="PTHR13420">
    <property type="entry name" value="UPF0235 PROTEIN C15ORF40"/>
    <property type="match status" value="1"/>
</dbReference>
<dbReference type="InterPro" id="IPR036591">
    <property type="entry name" value="YggU-like_sf"/>
</dbReference>
<dbReference type="PANTHER" id="PTHR13420:SF7">
    <property type="entry name" value="UPF0235 PROTEIN C15ORF40"/>
    <property type="match status" value="1"/>
</dbReference>
<comment type="similarity">
    <text evidence="1 2">Belongs to the UPF0235 family.</text>
</comment>
<dbReference type="SUPFAM" id="SSF69786">
    <property type="entry name" value="YggU-like"/>
    <property type="match status" value="1"/>
</dbReference>
<dbReference type="AlphaFoldDB" id="A0A2V2N6D0"/>
<sequence length="111" mass="11937">MTTPDEIRASLVATDGGTIFTIEVSANSRVERFPTGYNRWRQAIGIQVRAPAVEGKANKAIMGLIAETLNVPKTNVHIISGQTSSVKRIKIDQVSDEDLAQKLTALISASS</sequence>
<dbReference type="NCBIfam" id="TIGR00251">
    <property type="entry name" value="DUF167 family protein"/>
    <property type="match status" value="1"/>
</dbReference>
<accession>A0A2V2N6D0</accession>
<dbReference type="Gene3D" id="3.30.1200.10">
    <property type="entry name" value="YggU-like"/>
    <property type="match status" value="1"/>
</dbReference>
<keyword evidence="4" id="KW-1185">Reference proteome</keyword>